<dbReference type="KEGG" id="shl:Shal_3325"/>
<dbReference type="EMBL" id="CP000931">
    <property type="protein sequence ID" value="ABZ77871.1"/>
    <property type="molecule type" value="Genomic_DNA"/>
</dbReference>
<dbReference type="PROSITE" id="PS51257">
    <property type="entry name" value="PROKAR_LIPOPROTEIN"/>
    <property type="match status" value="1"/>
</dbReference>
<sequence>MKYLSLVFCFTLLSGCGGSDSGSTPSPEQPDPTPIDPLAKYIDVDNAYIGSRSPAALNTDNLGQVYQYIVSLAPELLPDYQDQTGEVGSTCSGGGKLTISDGNSDNEKRVSFENCSEDGMVTNGLATIRANQFSANGSLIDSTIIFEDVKVTNLLGERVLAGTAQHIEHGDACPKTEGLYNLMFTEPSSGHQVYYTDFAFFRVGGTGLLCSDNNGFTVRGQVYDSDSGYWNLYTTTPFVLNTMIPTLEEQGTLIVTGANESTAQLSVEFYSQQRGNFTSNYPFYRVKLDTKEEKNEYIFLQEYFDNSMLFSFADDDADGMTNAWEIIFGLNPLDASDAQQDLDGDGFSNLDEFTHFGHPNNAELTPRLADVGVSLSHTPNSYGKAIEVIASLTNSANSAQNAVFDITYTTQAPTQFDSTRYQSNRLCNLSDDHLQLSCRIDYISPGNQSNHRVYLTGNEEHTGALTSSLSATAKYIGHDLNTTNDSASIEIARLPVDAQFGFQAPLNQHHIMMLTGEQEQAEFIFHQQETDSGNLDPIAGFKVKVQIPTFATLASAQCYEQDSFIWYDCLENDELVFTKDSSYNKFKLTVSAQNQGDGQIVFTARSDTTQDQLLGFAEFPIVVGQSTQLLQQEIDATANNSTVMVPAGIYLGSLDLSKQTTQLKAESLDAKLYFDLGNDRGFSGPSIKIGNDSQLNGFTIANHYIQVNQGNAVIKSNLFDGTDYHLKGTFIQSFSELTLEQNRLVGAALDTGYAYDYVRESYHCPYIEVGNYDSHEATTTTVINNIYSGNLLTHPDLYWACDFIRAYPNAEITMNNNTFQGIGKMLELVYRGTIAPHYDATINNNIISKSRFLIENASYSSNLAEFTSSSSFNLTNNLIYQVDKQYQDMHNKQSEIGSVFADPLIDNTGYPLSNSPAIDAGIASTLNVDINGVERPFDGDNNGSKIIDIGAVEFQLN</sequence>
<dbReference type="SUPFAM" id="SSF51126">
    <property type="entry name" value="Pectin lyase-like"/>
    <property type="match status" value="1"/>
</dbReference>
<dbReference type="STRING" id="458817.Shal_3325"/>
<evidence type="ECO:0000313" key="1">
    <source>
        <dbReference type="EMBL" id="ABZ77871.1"/>
    </source>
</evidence>
<dbReference type="Proteomes" id="UP000001317">
    <property type="component" value="Chromosome"/>
</dbReference>
<dbReference type="NCBIfam" id="NF041518">
    <property type="entry name" value="choice_anch_Q"/>
    <property type="match status" value="1"/>
</dbReference>
<accession>B0TRV9</accession>
<evidence type="ECO:0000313" key="2">
    <source>
        <dbReference type="Proteomes" id="UP000001317"/>
    </source>
</evidence>
<reference evidence="1" key="1">
    <citation type="submission" date="2008-01" db="EMBL/GenBank/DDBJ databases">
        <title>Complete sequence of Shewanella halifaxensis HAW-EB4.</title>
        <authorList>
            <consortium name="US DOE Joint Genome Institute"/>
            <person name="Copeland A."/>
            <person name="Lucas S."/>
            <person name="Lapidus A."/>
            <person name="Glavina del Rio T."/>
            <person name="Dalin E."/>
            <person name="Tice H."/>
            <person name="Bruce D."/>
            <person name="Goodwin L."/>
            <person name="Pitluck S."/>
            <person name="Sims D."/>
            <person name="Brettin T."/>
            <person name="Detter J.C."/>
            <person name="Han C."/>
            <person name="Kuske C.R."/>
            <person name="Schmutz J."/>
            <person name="Larimer F."/>
            <person name="Land M."/>
            <person name="Hauser L."/>
            <person name="Kyrpides N."/>
            <person name="Kim E."/>
            <person name="Zhao J.-S."/>
            <person name="Richardson P."/>
        </authorList>
    </citation>
    <scope>NUCLEOTIDE SEQUENCE [LARGE SCALE GENOMIC DNA]</scope>
    <source>
        <strain evidence="1">HAW-EB4</strain>
    </source>
</reference>
<keyword evidence="2" id="KW-1185">Reference proteome</keyword>
<dbReference type="InterPro" id="IPR011050">
    <property type="entry name" value="Pectin_lyase_fold/virulence"/>
</dbReference>
<gene>
    <name evidence="1" type="ordered locus">Shal_3325</name>
</gene>
<dbReference type="OrthoDB" id="5378341at2"/>
<dbReference type="AlphaFoldDB" id="B0TRV9"/>
<organism evidence="1 2">
    <name type="scientific">Shewanella halifaxensis (strain HAW-EB4)</name>
    <dbReference type="NCBI Taxonomy" id="458817"/>
    <lineage>
        <taxon>Bacteria</taxon>
        <taxon>Pseudomonadati</taxon>
        <taxon>Pseudomonadota</taxon>
        <taxon>Gammaproteobacteria</taxon>
        <taxon>Alteromonadales</taxon>
        <taxon>Shewanellaceae</taxon>
        <taxon>Shewanella</taxon>
    </lineage>
</organism>
<dbReference type="eggNOG" id="COG4932">
    <property type="taxonomic scope" value="Bacteria"/>
</dbReference>
<dbReference type="RefSeq" id="WP_012278392.1">
    <property type="nucleotide sequence ID" value="NC_010334.1"/>
</dbReference>
<name>B0TRV9_SHEHH</name>
<dbReference type="HOGENOM" id="CLU_308329_0_0_6"/>
<proteinExistence type="predicted"/>
<dbReference type="InterPro" id="IPR059226">
    <property type="entry name" value="Choice_anch_Q_dom"/>
</dbReference>
<protein>
    <submittedName>
        <fullName evidence="1">Uncharacterized protein</fullName>
    </submittedName>
</protein>